<keyword evidence="6" id="KW-0547">Nucleotide-binding</keyword>
<feature type="compositionally biased region" description="Low complexity" evidence="22">
    <location>
        <begin position="131"/>
        <end position="144"/>
    </location>
</feature>
<evidence type="ECO:0000256" key="12">
    <source>
        <dbReference type="ARBA" id="ARBA00023065"/>
    </source>
</evidence>
<dbReference type="InterPro" id="IPR006808">
    <property type="entry name" value="ATP_synth_F0_gsu_mt"/>
</dbReference>
<dbReference type="GO" id="GO:0003724">
    <property type="term" value="F:RNA helicase activity"/>
    <property type="evidence" value="ECO:0007669"/>
    <property type="project" value="UniProtKB-EC"/>
</dbReference>
<dbReference type="AlphaFoldDB" id="A0A4U0VZL4"/>
<dbReference type="GO" id="GO:0045259">
    <property type="term" value="C:proton-transporting ATP synthase complex"/>
    <property type="evidence" value="ECO:0007669"/>
    <property type="project" value="UniProtKB-KW"/>
</dbReference>
<feature type="domain" description="Helicase ATP-binding" evidence="23">
    <location>
        <begin position="630"/>
        <end position="865"/>
    </location>
</feature>
<dbReference type="Pfam" id="PF00271">
    <property type="entry name" value="Helicase_C"/>
    <property type="match status" value="1"/>
</dbReference>
<reference evidence="25 26" key="1">
    <citation type="submission" date="2017-03" db="EMBL/GenBank/DDBJ databases">
        <title>Genomes of endolithic fungi from Antarctica.</title>
        <authorList>
            <person name="Coleine C."/>
            <person name="Masonjones S."/>
            <person name="Stajich J.E."/>
        </authorList>
    </citation>
    <scope>NUCLEOTIDE SEQUENCE [LARGE SCALE GENOMIC DNA]</scope>
    <source>
        <strain evidence="25 26">CCFEE 5187</strain>
    </source>
</reference>
<dbReference type="Gene3D" id="3.40.50.300">
    <property type="entry name" value="P-loop containing nucleotide triphosphate hydrolases"/>
    <property type="match status" value="2"/>
</dbReference>
<evidence type="ECO:0000256" key="4">
    <source>
        <dbReference type="ARBA" id="ARBA00022448"/>
    </source>
</evidence>
<comment type="similarity">
    <text evidence="17">Belongs to the DEAD box helicase family. DDX52/ROK1 subfamily.</text>
</comment>
<dbReference type="InterPro" id="IPR044764">
    <property type="entry name" value="DDX52/Rok1_DEADc"/>
</dbReference>
<evidence type="ECO:0000256" key="14">
    <source>
        <dbReference type="ARBA" id="ARBA00023136"/>
    </source>
</evidence>
<evidence type="ECO:0000256" key="3">
    <source>
        <dbReference type="ARBA" id="ARBA00012552"/>
    </source>
</evidence>
<evidence type="ECO:0000313" key="25">
    <source>
        <dbReference type="EMBL" id="TKA55290.1"/>
    </source>
</evidence>
<protein>
    <recommendedName>
        <fullName evidence="19">ATP-dependent RNA helicase ROK1</fullName>
        <ecNumber evidence="3">3.6.4.13</ecNumber>
    </recommendedName>
    <alternativeName>
        <fullName evidence="20">ATP-dependent RNA helicase rok1</fullName>
    </alternativeName>
</protein>
<comment type="catalytic activity">
    <reaction evidence="21">
        <text>ATP + H2O = ADP + phosphate + H(+)</text>
        <dbReference type="Rhea" id="RHEA:13065"/>
        <dbReference type="ChEBI" id="CHEBI:15377"/>
        <dbReference type="ChEBI" id="CHEBI:15378"/>
        <dbReference type="ChEBI" id="CHEBI:30616"/>
        <dbReference type="ChEBI" id="CHEBI:43474"/>
        <dbReference type="ChEBI" id="CHEBI:456216"/>
        <dbReference type="EC" id="3.6.4.13"/>
    </reaction>
</comment>
<evidence type="ECO:0000259" key="23">
    <source>
        <dbReference type="PROSITE" id="PS51192"/>
    </source>
</evidence>
<evidence type="ECO:0000256" key="11">
    <source>
        <dbReference type="ARBA" id="ARBA00022884"/>
    </source>
</evidence>
<feature type="compositionally biased region" description="Basic and acidic residues" evidence="22">
    <location>
        <begin position="484"/>
        <end position="493"/>
    </location>
</feature>
<accession>A0A4U0VZL4</accession>
<feature type="region of interest" description="Disordered" evidence="22">
    <location>
        <begin position="547"/>
        <end position="573"/>
    </location>
</feature>
<dbReference type="PROSITE" id="PS51194">
    <property type="entry name" value="HELICASE_CTER"/>
    <property type="match status" value="1"/>
</dbReference>
<dbReference type="EC" id="3.6.4.13" evidence="3"/>
<feature type="region of interest" description="Disordered" evidence="22">
    <location>
        <begin position="95"/>
        <end position="196"/>
    </location>
</feature>
<keyword evidence="7" id="KW-0375">Hydrogen ion transport</keyword>
<feature type="compositionally biased region" description="Low complexity" evidence="22">
    <location>
        <begin position="243"/>
        <end position="282"/>
    </location>
</feature>
<evidence type="ECO:0000256" key="13">
    <source>
        <dbReference type="ARBA" id="ARBA00023128"/>
    </source>
</evidence>
<evidence type="ECO:0000313" key="26">
    <source>
        <dbReference type="Proteomes" id="UP000308768"/>
    </source>
</evidence>
<evidence type="ECO:0000256" key="1">
    <source>
        <dbReference type="ARBA" id="ARBA00004325"/>
    </source>
</evidence>
<dbReference type="PANTHER" id="PTHR47959:SF15">
    <property type="entry name" value="RNA HELICASE"/>
    <property type="match status" value="1"/>
</dbReference>
<keyword evidence="26" id="KW-1185">Reference proteome</keyword>
<evidence type="ECO:0000256" key="15">
    <source>
        <dbReference type="ARBA" id="ARBA00023310"/>
    </source>
</evidence>
<dbReference type="CDD" id="cd22952">
    <property type="entry name" value="ART10-like"/>
    <property type="match status" value="1"/>
</dbReference>
<feature type="compositionally biased region" description="Acidic residues" evidence="22">
    <location>
        <begin position="510"/>
        <end position="521"/>
    </location>
</feature>
<feature type="region of interest" description="Disordered" evidence="22">
    <location>
        <begin position="239"/>
        <end position="282"/>
    </location>
</feature>
<dbReference type="CDD" id="cd18787">
    <property type="entry name" value="SF2_C_DEAD"/>
    <property type="match status" value="1"/>
</dbReference>
<feature type="compositionally biased region" description="Polar residues" evidence="22">
    <location>
        <begin position="422"/>
        <end position="441"/>
    </location>
</feature>
<dbReference type="InterPro" id="IPR027417">
    <property type="entry name" value="P-loop_NTPase"/>
</dbReference>
<organism evidence="25 26">
    <name type="scientific">Cryomyces minteri</name>
    <dbReference type="NCBI Taxonomy" id="331657"/>
    <lineage>
        <taxon>Eukaryota</taxon>
        <taxon>Fungi</taxon>
        <taxon>Dikarya</taxon>
        <taxon>Ascomycota</taxon>
        <taxon>Pezizomycotina</taxon>
        <taxon>Dothideomycetes</taxon>
        <taxon>Dothideomycetes incertae sedis</taxon>
        <taxon>Cryomyces</taxon>
    </lineage>
</organism>
<dbReference type="GO" id="GO:0016787">
    <property type="term" value="F:hydrolase activity"/>
    <property type="evidence" value="ECO:0007669"/>
    <property type="project" value="UniProtKB-KW"/>
</dbReference>
<evidence type="ECO:0000259" key="24">
    <source>
        <dbReference type="PROSITE" id="PS51194"/>
    </source>
</evidence>
<evidence type="ECO:0000256" key="20">
    <source>
        <dbReference type="ARBA" id="ARBA00024419"/>
    </source>
</evidence>
<evidence type="ECO:0000256" key="2">
    <source>
        <dbReference type="ARBA" id="ARBA00005699"/>
    </source>
</evidence>
<feature type="compositionally biased region" description="Basic and acidic residues" evidence="22">
    <location>
        <begin position="180"/>
        <end position="189"/>
    </location>
</feature>
<evidence type="ECO:0000256" key="8">
    <source>
        <dbReference type="ARBA" id="ARBA00022801"/>
    </source>
</evidence>
<feature type="compositionally biased region" description="Basic residues" evidence="22">
    <location>
        <begin position="559"/>
        <end position="568"/>
    </location>
</feature>
<evidence type="ECO:0000256" key="5">
    <source>
        <dbReference type="ARBA" id="ARBA00022547"/>
    </source>
</evidence>
<evidence type="ECO:0000256" key="16">
    <source>
        <dbReference type="ARBA" id="ARBA00024310"/>
    </source>
</evidence>
<keyword evidence="13" id="KW-0496">Mitochondrion</keyword>
<feature type="domain" description="Helicase C-terminal" evidence="24">
    <location>
        <begin position="910"/>
        <end position="1080"/>
    </location>
</feature>
<dbReference type="GO" id="GO:0015078">
    <property type="term" value="F:proton transmembrane transporter activity"/>
    <property type="evidence" value="ECO:0007669"/>
    <property type="project" value="InterPro"/>
</dbReference>
<dbReference type="CDD" id="cd17957">
    <property type="entry name" value="DEADc_DDX52"/>
    <property type="match status" value="1"/>
</dbReference>
<keyword evidence="12" id="KW-0406">Ion transport</keyword>
<name>A0A4U0VZL4_9PEZI</name>
<keyword evidence="4" id="KW-0813">Transport</keyword>
<evidence type="ECO:0000256" key="7">
    <source>
        <dbReference type="ARBA" id="ARBA00022781"/>
    </source>
</evidence>
<dbReference type="SMART" id="SM00487">
    <property type="entry name" value="DEXDc"/>
    <property type="match status" value="1"/>
</dbReference>
<feature type="region of interest" description="Disordered" evidence="22">
    <location>
        <begin position="422"/>
        <end position="532"/>
    </location>
</feature>
<dbReference type="PROSITE" id="PS51192">
    <property type="entry name" value="HELICASE_ATP_BIND_1"/>
    <property type="match status" value="1"/>
</dbReference>
<dbReference type="Pfam" id="PF00270">
    <property type="entry name" value="DEAD"/>
    <property type="match status" value="2"/>
</dbReference>
<dbReference type="GO" id="GO:0005524">
    <property type="term" value="F:ATP binding"/>
    <property type="evidence" value="ECO:0007669"/>
    <property type="project" value="UniProtKB-KW"/>
</dbReference>
<keyword evidence="14" id="KW-0472">Membrane</keyword>
<keyword evidence="5" id="KW-0138">CF(0)</keyword>
<comment type="subunit">
    <text evidence="18">Interacts with the U3 snoRNA and is associated with the 90S and 40S pre-ribosomes.</text>
</comment>
<evidence type="ECO:0000256" key="22">
    <source>
        <dbReference type="SAM" id="MobiDB-lite"/>
    </source>
</evidence>
<dbReference type="OrthoDB" id="360161at2759"/>
<dbReference type="PANTHER" id="PTHR47959">
    <property type="entry name" value="ATP-DEPENDENT RNA HELICASE RHLE-RELATED"/>
    <property type="match status" value="1"/>
</dbReference>
<comment type="caution">
    <text evidence="25">The sequence shown here is derived from an EMBL/GenBank/DDBJ whole genome shotgun (WGS) entry which is preliminary data.</text>
</comment>
<evidence type="ECO:0000256" key="6">
    <source>
        <dbReference type="ARBA" id="ARBA00022741"/>
    </source>
</evidence>
<sequence length="1083" mass="116225">MGVLIGSPSDVAGTETTLSKEYWYGRPLPNTVAPSFETCNIRRDYELEVRVGLSYGSPQGKPQQIVLPLRLPVQIFSGIAPPPALLAAMANAHSGIHSASPPPFPPRPASFPSKQSSEAQSPVQRLSLDTQGHQQHGTSQTPQPYEDAPPSYEDAIAQDMPPVDGPRSDYAPPPAEPDAELSRSEKTGWGRETSPTESLNIASANCLHLSSCSLHIAAMSFTASRTMLRQSQFALRRAGVRNASSTSGSTGASLPGPSTTSKASEGLSKVSSSAGSGLSKAGSAVTNTVSSIGGRTGKMINFVQSLIPPTMYYSRVGLELAKLVFQGQKMSPPSMQAFQTYMQPMINAMRHPASMFTQTAQSSTAQPSSVMSRMRNIDNQSMVAAGVVLAEAVGFFTVGEMIGRLAMDIFRILSRSTNLSKGATKKNVSQRTPSSGESSNPRLFANAAENDGAVSSKKRKRGQHGAAAMPVKLPAELDFFGDSSSRKEPDNRNGDSATKTKGKIGKEEGEAIAEEPEDFADSDATTHTEEECKQVLRSHKIKITQLEQSVPRVEESKHDRKKSKKRKKGTDDAVADALPHKKVKLQLYPEPLTSFDQLRSRYKVSRRLAENVGAQGFTTPTEVQLGSLPVLLQATGIDLLTVAPTGSGKTLAFLIPTISALLQERQKGDEGDIDTQREDNKSAYSGPKAIVVAPTKELASQIVNEGRKLVRQTGVRITLMRKGMQVTGALADDESIPHRRDEPDDSDDGSASDSAADATKMACGQNAPTKARAGSVVKADIIVSTPLTLVNAINTKDGRKSFLGSVRHLVLDEADVLLDPLFRTQTLDIWHVCTNPLLRVSLWSATMGSNIEELARSTINYRWEALPSASRAAIQRPGLVRLVVGLKDSAIPSIDHKLTYAATEQGKLMALRQLLHPSSTSADAGPALRPPFLVFTQTIARAVALHSELLYDIPPEAGGSSRIAVLHSDLSDTARDRIMTRFRKGEVWVLITTDLLARGVDFRGVNGVVNYDVPNSGAAYVHRVGRTGRAGREGGVAVTLYTKEDIPYIKNIANIIAASEKQKGAKGAGQGVQQWLLDALPTP</sequence>
<keyword evidence="15" id="KW-0066">ATP synthesis</keyword>
<comment type="similarity">
    <text evidence="2">Belongs to the ATPase g subunit family.</text>
</comment>
<dbReference type="STRING" id="331657.A0A4U0VZL4"/>
<keyword evidence="8" id="KW-0378">Hydrolase</keyword>
<dbReference type="InterPro" id="IPR001650">
    <property type="entry name" value="Helicase_C-like"/>
</dbReference>
<dbReference type="GO" id="GO:0003723">
    <property type="term" value="F:RNA binding"/>
    <property type="evidence" value="ECO:0007669"/>
    <property type="project" value="UniProtKB-KW"/>
</dbReference>
<evidence type="ECO:0000256" key="18">
    <source>
        <dbReference type="ARBA" id="ARBA00024367"/>
    </source>
</evidence>
<dbReference type="GO" id="GO:0015986">
    <property type="term" value="P:proton motive force-driven ATP synthesis"/>
    <property type="evidence" value="ECO:0007669"/>
    <property type="project" value="InterPro"/>
</dbReference>
<evidence type="ECO:0000256" key="21">
    <source>
        <dbReference type="ARBA" id="ARBA00047984"/>
    </source>
</evidence>
<dbReference type="InterPro" id="IPR014001">
    <property type="entry name" value="Helicase_ATP-bd"/>
</dbReference>
<evidence type="ECO:0000256" key="19">
    <source>
        <dbReference type="ARBA" id="ARBA00024410"/>
    </source>
</evidence>
<keyword evidence="10" id="KW-0067">ATP-binding</keyword>
<dbReference type="SUPFAM" id="SSF52540">
    <property type="entry name" value="P-loop containing nucleoside triphosphate hydrolases"/>
    <property type="match status" value="1"/>
</dbReference>
<dbReference type="InterPro" id="IPR011545">
    <property type="entry name" value="DEAD/DEAH_box_helicase_dom"/>
</dbReference>
<dbReference type="GO" id="GO:0030490">
    <property type="term" value="P:maturation of SSU-rRNA"/>
    <property type="evidence" value="ECO:0007669"/>
    <property type="project" value="InterPro"/>
</dbReference>
<gene>
    <name evidence="25" type="ORF">B0A49_12357</name>
</gene>
<dbReference type="EMBL" id="NAJN01002252">
    <property type="protein sequence ID" value="TKA55290.1"/>
    <property type="molecule type" value="Genomic_DNA"/>
</dbReference>
<feature type="compositionally biased region" description="Pro residues" evidence="22">
    <location>
        <begin position="100"/>
        <end position="109"/>
    </location>
</feature>
<feature type="non-terminal residue" evidence="25">
    <location>
        <position position="1083"/>
    </location>
</feature>
<keyword evidence="11" id="KW-0694">RNA-binding</keyword>
<feature type="compositionally biased region" description="Polar residues" evidence="22">
    <location>
        <begin position="114"/>
        <end position="130"/>
    </location>
</feature>
<evidence type="ECO:0000256" key="10">
    <source>
        <dbReference type="ARBA" id="ARBA00022840"/>
    </source>
</evidence>
<dbReference type="GO" id="GO:0005829">
    <property type="term" value="C:cytosol"/>
    <property type="evidence" value="ECO:0007669"/>
    <property type="project" value="TreeGrafter"/>
</dbReference>
<comment type="function">
    <text evidence="16">ATP-dependent RNA helicase involved in 40S ribosomal subunit biogenesis. Required for the processing and cleavage of 35S pre-rRNA at sites A0, A1, and A2, leading to mature 18S rRNA.</text>
</comment>
<keyword evidence="9" id="KW-0347">Helicase</keyword>
<proteinExistence type="inferred from homology"/>
<evidence type="ECO:0000256" key="9">
    <source>
        <dbReference type="ARBA" id="ARBA00022806"/>
    </source>
</evidence>
<feature type="region of interest" description="Disordered" evidence="22">
    <location>
        <begin position="728"/>
        <end position="766"/>
    </location>
</feature>
<evidence type="ECO:0000256" key="17">
    <source>
        <dbReference type="ARBA" id="ARBA00024355"/>
    </source>
</evidence>
<dbReference type="InterPro" id="IPR050079">
    <property type="entry name" value="DEAD_box_RNA_helicase"/>
</dbReference>
<comment type="subcellular location">
    <subcellularLocation>
        <location evidence="1">Mitochondrion membrane</location>
    </subcellularLocation>
</comment>
<dbReference type="SMART" id="SM00490">
    <property type="entry name" value="HELICc"/>
    <property type="match status" value="1"/>
</dbReference>
<dbReference type="GO" id="GO:0031966">
    <property type="term" value="C:mitochondrial membrane"/>
    <property type="evidence" value="ECO:0007669"/>
    <property type="project" value="UniProtKB-SubCell"/>
</dbReference>
<dbReference type="Pfam" id="PF04718">
    <property type="entry name" value="ATP-synt_G"/>
    <property type="match status" value="1"/>
</dbReference>
<dbReference type="Proteomes" id="UP000308768">
    <property type="component" value="Unassembled WGS sequence"/>
</dbReference>